<evidence type="ECO:0000256" key="4">
    <source>
        <dbReference type="SAM" id="Phobius"/>
    </source>
</evidence>
<keyword evidence="1" id="KW-0479">Metal-binding</keyword>
<comment type="caution">
    <text evidence="6">The sequence shown here is derived from an EMBL/GenBank/DDBJ whole genome shotgun (WGS) entry which is preliminary data.</text>
</comment>
<dbReference type="GO" id="GO:0046872">
    <property type="term" value="F:metal ion binding"/>
    <property type="evidence" value="ECO:0007669"/>
    <property type="project" value="UniProtKB-KW"/>
</dbReference>
<dbReference type="InterPro" id="IPR004843">
    <property type="entry name" value="Calcineurin-like_PHP"/>
</dbReference>
<keyword evidence="4" id="KW-1133">Transmembrane helix</keyword>
<dbReference type="PANTHER" id="PTHR31302">
    <property type="entry name" value="TRANSMEMBRANE PROTEIN WITH METALLOPHOSPHOESTERASE DOMAIN-RELATED"/>
    <property type="match status" value="1"/>
</dbReference>
<accession>A0A6B1DAF2</accession>
<reference evidence="6" key="1">
    <citation type="submission" date="2019-09" db="EMBL/GenBank/DDBJ databases">
        <title>Characterisation of the sponge microbiome using genome-centric metagenomics.</title>
        <authorList>
            <person name="Engelberts J.P."/>
            <person name="Robbins S.J."/>
            <person name="De Goeij J.M."/>
            <person name="Aranda M."/>
            <person name="Bell S.C."/>
            <person name="Webster N.S."/>
        </authorList>
    </citation>
    <scope>NUCLEOTIDE SEQUENCE</scope>
    <source>
        <strain evidence="6">SB0661_bin_32</strain>
    </source>
</reference>
<dbReference type="GO" id="GO:0009245">
    <property type="term" value="P:lipid A biosynthetic process"/>
    <property type="evidence" value="ECO:0007669"/>
    <property type="project" value="TreeGrafter"/>
</dbReference>
<feature type="region of interest" description="Disordered" evidence="3">
    <location>
        <begin position="1"/>
        <end position="29"/>
    </location>
</feature>
<dbReference type="Pfam" id="PF00149">
    <property type="entry name" value="Metallophos"/>
    <property type="match status" value="1"/>
</dbReference>
<dbReference type="GO" id="GO:0008758">
    <property type="term" value="F:UDP-2,3-diacylglucosamine hydrolase activity"/>
    <property type="evidence" value="ECO:0007669"/>
    <property type="project" value="TreeGrafter"/>
</dbReference>
<feature type="domain" description="Calcineurin-like phosphoesterase" evidence="5">
    <location>
        <begin position="87"/>
        <end position="312"/>
    </location>
</feature>
<evidence type="ECO:0000313" key="6">
    <source>
        <dbReference type="EMBL" id="MYC96275.1"/>
    </source>
</evidence>
<evidence type="ECO:0000256" key="1">
    <source>
        <dbReference type="ARBA" id="ARBA00022723"/>
    </source>
</evidence>
<name>A0A6B1DAF2_9CHLR</name>
<keyword evidence="2" id="KW-0378">Hydrolase</keyword>
<keyword evidence="4" id="KW-0812">Transmembrane</keyword>
<feature type="transmembrane region" description="Helical" evidence="4">
    <location>
        <begin position="38"/>
        <end position="59"/>
    </location>
</feature>
<sequence>MTACEEKGGDAGKGLKNARGAAVESGSADRDGSRRLTALWAGLGAVAGLGAALGGYALLYEPFDVRAERLAVRLLRDKAGLPKEGLNILHLSDTHFRGADRREHAKIAQVRRATEGEKIDVLIHTGDFLHKDSGLDNVLALIDSIPKPRLGAFAVSGNHDHVFYNLRRAPLYSWRLFRARASEQGAGSGARSAAETAEDGMAGLRDLLLFGRFLFQNRFDGEPAGANDIGRLRRELEARGMQFLDNRSVRLGETGVYLVGIEDLMEGRPDLPKGLEGVPKDAPTVLLSHNPDIIEAAAAGRADLILAGHTHGGQIVLPLIGPTYTQTEQLSRSEASGYSRRGRTQVYVHRGLGESVPIRFGAPPHVTFIRLLPARSHSDGDGVARNGNRG</sequence>
<dbReference type="GO" id="GO:0016020">
    <property type="term" value="C:membrane"/>
    <property type="evidence" value="ECO:0007669"/>
    <property type="project" value="GOC"/>
</dbReference>
<dbReference type="PANTHER" id="PTHR31302:SF31">
    <property type="entry name" value="PHOSPHODIESTERASE YAEI"/>
    <property type="match status" value="1"/>
</dbReference>
<protein>
    <recommendedName>
        <fullName evidence="5">Calcineurin-like phosphoesterase domain-containing protein</fullName>
    </recommendedName>
</protein>
<dbReference type="EMBL" id="VXMH01000076">
    <property type="protein sequence ID" value="MYC96275.1"/>
    <property type="molecule type" value="Genomic_DNA"/>
</dbReference>
<dbReference type="Gene3D" id="3.60.21.10">
    <property type="match status" value="1"/>
</dbReference>
<evidence type="ECO:0000256" key="2">
    <source>
        <dbReference type="ARBA" id="ARBA00022801"/>
    </source>
</evidence>
<dbReference type="InterPro" id="IPR051158">
    <property type="entry name" value="Metallophosphoesterase_sf"/>
</dbReference>
<gene>
    <name evidence="6" type="ORF">F4X14_15030</name>
</gene>
<evidence type="ECO:0000259" key="5">
    <source>
        <dbReference type="Pfam" id="PF00149"/>
    </source>
</evidence>
<dbReference type="AlphaFoldDB" id="A0A6B1DAF2"/>
<dbReference type="InterPro" id="IPR029052">
    <property type="entry name" value="Metallo-depent_PP-like"/>
</dbReference>
<evidence type="ECO:0000256" key="3">
    <source>
        <dbReference type="SAM" id="MobiDB-lite"/>
    </source>
</evidence>
<feature type="compositionally biased region" description="Basic and acidic residues" evidence="3">
    <location>
        <begin position="1"/>
        <end position="10"/>
    </location>
</feature>
<keyword evidence="4" id="KW-0472">Membrane</keyword>
<dbReference type="SUPFAM" id="SSF56300">
    <property type="entry name" value="Metallo-dependent phosphatases"/>
    <property type="match status" value="1"/>
</dbReference>
<organism evidence="6">
    <name type="scientific">Caldilineaceae bacterium SB0661_bin_32</name>
    <dbReference type="NCBI Taxonomy" id="2605255"/>
    <lineage>
        <taxon>Bacteria</taxon>
        <taxon>Bacillati</taxon>
        <taxon>Chloroflexota</taxon>
        <taxon>Caldilineae</taxon>
        <taxon>Caldilineales</taxon>
        <taxon>Caldilineaceae</taxon>
    </lineage>
</organism>
<proteinExistence type="predicted"/>